<dbReference type="eggNOG" id="COG4309">
    <property type="taxonomic scope" value="Bacteria"/>
</dbReference>
<dbReference type="Gene3D" id="1.10.3910.10">
    <property type="entry name" value="SP0561-like"/>
    <property type="match status" value="1"/>
</dbReference>
<dbReference type="SUPFAM" id="SSF140683">
    <property type="entry name" value="SP0561-like"/>
    <property type="match status" value="1"/>
</dbReference>
<dbReference type="KEGG" id="nsa:Nitsa_1841"/>
<proteinExistence type="predicted"/>
<organism evidence="2 3">
    <name type="scientific">Nitratifractor salsuginis (strain DSM 16511 / JCM 12458 / E9I37-1)</name>
    <dbReference type="NCBI Taxonomy" id="749222"/>
    <lineage>
        <taxon>Bacteria</taxon>
        <taxon>Pseudomonadati</taxon>
        <taxon>Campylobacterota</taxon>
        <taxon>Epsilonproteobacteria</taxon>
        <taxon>Campylobacterales</taxon>
        <taxon>Sulfurovaceae</taxon>
        <taxon>Nitratifractor</taxon>
    </lineage>
</organism>
<dbReference type="InterPro" id="IPR038062">
    <property type="entry name" value="ScdA-like_N_sf"/>
</dbReference>
<evidence type="ECO:0000313" key="3">
    <source>
        <dbReference type="Proteomes" id="UP000008633"/>
    </source>
</evidence>
<reference evidence="2 3" key="1">
    <citation type="journal article" date="2011" name="Stand. Genomic Sci.">
        <title>Complete genome sequence of Nitratifractor salsuginis type strain (E9I37-1).</title>
        <authorList>
            <person name="Anderson I."/>
            <person name="Sikorski J."/>
            <person name="Zeytun A."/>
            <person name="Nolan M."/>
            <person name="Lapidus A."/>
            <person name="Lucas S."/>
            <person name="Hammon N."/>
            <person name="Deshpande S."/>
            <person name="Cheng J.F."/>
            <person name="Tapia R."/>
            <person name="Han C."/>
            <person name="Goodwin L."/>
            <person name="Pitluck S."/>
            <person name="Liolios K."/>
            <person name="Pagani I."/>
            <person name="Ivanova N."/>
            <person name="Huntemann M."/>
            <person name="Mavromatis K."/>
            <person name="Ovchinikova G."/>
            <person name="Pati A."/>
            <person name="Chen A."/>
            <person name="Palaniappan K."/>
            <person name="Land M."/>
            <person name="Hauser L."/>
            <person name="Brambilla E.M."/>
            <person name="Ngatchou-Djao O.D."/>
            <person name="Rohde M."/>
            <person name="Tindall B.J."/>
            <person name="Goker M."/>
            <person name="Detter J.C."/>
            <person name="Woyke T."/>
            <person name="Bristow J."/>
            <person name="Eisen J.A."/>
            <person name="Markowitz V."/>
            <person name="Hugenholtz P."/>
            <person name="Klenk H.P."/>
            <person name="Kyrpides N.C."/>
        </authorList>
    </citation>
    <scope>NUCLEOTIDE SEQUENCE [LARGE SCALE GENOMIC DNA]</scope>
    <source>
        <strain evidence="3">DSM 16511 / JCM 12458 / E9I37-1</strain>
    </source>
</reference>
<sequence>MKEITMETKIADLLNNYPGMKETLIAINPKFKKLNNPVLRRTLAKVAGVRQAAIVGGMEPLDLLNKLREAVGQPPVDAEGVATESESVSEAPEWIDGEVKATLNANELLDAQKNPLAEAHMALKGLNEGEMIAIESDFKPEPLIEELQKAGHEVYCKEESPERFLTYVRK</sequence>
<feature type="domain" description="DUF1858" evidence="1">
    <location>
        <begin position="4"/>
        <end position="63"/>
    </location>
</feature>
<accession>E6X217</accession>
<dbReference type="Proteomes" id="UP000008633">
    <property type="component" value="Chromosome"/>
</dbReference>
<dbReference type="InterPro" id="IPR015077">
    <property type="entry name" value="DUF1858"/>
</dbReference>
<dbReference type="OrthoDB" id="128918at2"/>
<name>E6X217_NITSE</name>
<dbReference type="Pfam" id="PF08984">
    <property type="entry name" value="DUF1858"/>
    <property type="match status" value="1"/>
</dbReference>
<dbReference type="STRING" id="749222.Nitsa_1841"/>
<protein>
    <recommendedName>
        <fullName evidence="1">DUF1858 domain-containing protein</fullName>
    </recommendedName>
</protein>
<gene>
    <name evidence="2" type="ordered locus">Nitsa_1841</name>
</gene>
<evidence type="ECO:0000259" key="1">
    <source>
        <dbReference type="Pfam" id="PF08984"/>
    </source>
</evidence>
<keyword evidence="3" id="KW-1185">Reference proteome</keyword>
<reference evidence="3" key="2">
    <citation type="submission" date="2011-01" db="EMBL/GenBank/DDBJ databases">
        <title>The complete genome of Nitratifractor salsuginis DSM 16511.</title>
        <authorList>
            <consortium name="US DOE Joint Genome Institute (JGI-PGF)"/>
            <person name="Lucas S."/>
            <person name="Copeland A."/>
            <person name="Lapidus A."/>
            <person name="Bruce D."/>
            <person name="Goodwin L."/>
            <person name="Pitluck S."/>
            <person name="Kyrpides N."/>
            <person name="Mavromatis K."/>
            <person name="Ivanova N."/>
            <person name="Mikhailova N."/>
            <person name="Zeytun A."/>
            <person name="Detter J.C."/>
            <person name="Tapia R."/>
            <person name="Han C."/>
            <person name="Land M."/>
            <person name="Hauser L."/>
            <person name="Markowitz V."/>
            <person name="Cheng J.-F."/>
            <person name="Hugenholtz P."/>
            <person name="Woyke T."/>
            <person name="Wu D."/>
            <person name="Tindall B."/>
            <person name="Schuetze A."/>
            <person name="Brambilla E."/>
            <person name="Klenk H.-P."/>
            <person name="Eisen J.A."/>
        </authorList>
    </citation>
    <scope>NUCLEOTIDE SEQUENCE [LARGE SCALE GENOMIC DNA]</scope>
    <source>
        <strain evidence="3">DSM 16511 / JCM 12458 / E9I37-1</strain>
    </source>
</reference>
<dbReference type="EMBL" id="CP002452">
    <property type="protein sequence ID" value="ADV47086.1"/>
    <property type="molecule type" value="Genomic_DNA"/>
</dbReference>
<evidence type="ECO:0000313" key="2">
    <source>
        <dbReference type="EMBL" id="ADV47086.1"/>
    </source>
</evidence>
<dbReference type="AlphaFoldDB" id="E6X217"/>
<dbReference type="HOGENOM" id="CLU_1507616_0_0_7"/>